<sequence length="51" mass="6308">MNKEELLKRKRILEIEKNAIEKYMGPHEHDESLKEEWERLTTELEKIEKEL</sequence>
<organism evidence="1 2">
    <name type="scientific">Oceanotoga teriensis</name>
    <dbReference type="NCBI Taxonomy" id="515440"/>
    <lineage>
        <taxon>Bacteria</taxon>
        <taxon>Thermotogati</taxon>
        <taxon>Thermotogota</taxon>
        <taxon>Thermotogae</taxon>
        <taxon>Petrotogales</taxon>
        <taxon>Petrotogaceae</taxon>
        <taxon>Oceanotoga</taxon>
    </lineage>
</organism>
<evidence type="ECO:0000313" key="2">
    <source>
        <dbReference type="Proteomes" id="UP000245921"/>
    </source>
</evidence>
<keyword evidence="2" id="KW-1185">Reference proteome</keyword>
<name>A0AA45C4N9_9BACT</name>
<evidence type="ECO:0000313" key="1">
    <source>
        <dbReference type="EMBL" id="PWJ86820.1"/>
    </source>
</evidence>
<dbReference type="Proteomes" id="UP000245921">
    <property type="component" value="Unassembled WGS sequence"/>
</dbReference>
<gene>
    <name evidence="1" type="ORF">C7380_12918</name>
</gene>
<dbReference type="EMBL" id="QGGI01000029">
    <property type="protein sequence ID" value="PWJ86820.1"/>
    <property type="molecule type" value="Genomic_DNA"/>
</dbReference>
<accession>A0AA45C4N9</accession>
<comment type="caution">
    <text evidence="1">The sequence shown here is derived from an EMBL/GenBank/DDBJ whole genome shotgun (WGS) entry which is preliminary data.</text>
</comment>
<dbReference type="RefSeq" id="WP_240597626.1">
    <property type="nucleotide sequence ID" value="NZ_JAMHJO010000025.1"/>
</dbReference>
<proteinExistence type="predicted"/>
<reference evidence="1 2" key="1">
    <citation type="submission" date="2018-05" db="EMBL/GenBank/DDBJ databases">
        <title>Genomic Encyclopedia of Type Strains, Phase IV (KMG-IV): sequencing the most valuable type-strain genomes for metagenomic binning, comparative biology and taxonomic classification.</title>
        <authorList>
            <person name="Goeker M."/>
        </authorList>
    </citation>
    <scope>NUCLEOTIDE SEQUENCE [LARGE SCALE GENOMIC DNA]</scope>
    <source>
        <strain evidence="1 2">DSM 24906</strain>
    </source>
</reference>
<dbReference type="AlphaFoldDB" id="A0AA45C4N9"/>
<protein>
    <submittedName>
        <fullName evidence="1">Uncharacterized protein</fullName>
    </submittedName>
</protein>